<comment type="caution">
    <text evidence="3">The sequence shown here is derived from an EMBL/GenBank/DDBJ whole genome shotgun (WGS) entry which is preliminary data.</text>
</comment>
<feature type="transmembrane region" description="Helical" evidence="2">
    <location>
        <begin position="20"/>
        <end position="41"/>
    </location>
</feature>
<feature type="region of interest" description="Disordered" evidence="1">
    <location>
        <begin position="292"/>
        <end position="328"/>
    </location>
</feature>
<keyword evidence="2" id="KW-0472">Membrane</keyword>
<feature type="transmembrane region" description="Helical" evidence="2">
    <location>
        <begin position="255"/>
        <end position="277"/>
    </location>
</feature>
<sequence>MHAYPRDDSVNDGAGSPNPSLIAAFNATQIVALVLLVLILLPTILSPYVHRSVAWINIIISWIYSCVGFLLIIGHQYGKEPPFKLCLAQSLMIYSAPAMNASACLAFALELFLNVRSSLEGRPWRGKLLLAIFPYIVPLMICIEVFVLGITNRNGVSKNLPSMYCHLESSLPSQITGAVVILFELAIFPVVGMTTVFFYRNWHAFRSMQIRQSVVPLRMIIRFAIFCLLPIPVLALSFCILKFPDSSTAEETGILTVAIGTLPIAASLIFGTSADLFRAWMFWKKDEPPFRRNASVRSAPRPPMSVTKPPLTKERPLRRPLPDVIDIA</sequence>
<dbReference type="EMBL" id="JASNQZ010000007">
    <property type="protein sequence ID" value="KAL0954454.1"/>
    <property type="molecule type" value="Genomic_DNA"/>
</dbReference>
<organism evidence="3 4">
    <name type="scientific">Hohenbuehelia grisea</name>
    <dbReference type="NCBI Taxonomy" id="104357"/>
    <lineage>
        <taxon>Eukaryota</taxon>
        <taxon>Fungi</taxon>
        <taxon>Dikarya</taxon>
        <taxon>Basidiomycota</taxon>
        <taxon>Agaricomycotina</taxon>
        <taxon>Agaricomycetes</taxon>
        <taxon>Agaricomycetidae</taxon>
        <taxon>Agaricales</taxon>
        <taxon>Pleurotineae</taxon>
        <taxon>Pleurotaceae</taxon>
        <taxon>Hohenbuehelia</taxon>
    </lineage>
</organism>
<protein>
    <submittedName>
        <fullName evidence="3">Uncharacterized protein</fullName>
    </submittedName>
</protein>
<evidence type="ECO:0000256" key="1">
    <source>
        <dbReference type="SAM" id="MobiDB-lite"/>
    </source>
</evidence>
<feature type="transmembrane region" description="Helical" evidence="2">
    <location>
        <begin position="93"/>
        <end position="116"/>
    </location>
</feature>
<evidence type="ECO:0000313" key="4">
    <source>
        <dbReference type="Proteomes" id="UP001556367"/>
    </source>
</evidence>
<accession>A0ABR3JFF0</accession>
<feature type="transmembrane region" description="Helical" evidence="2">
    <location>
        <begin position="171"/>
        <end position="199"/>
    </location>
</feature>
<evidence type="ECO:0000313" key="3">
    <source>
        <dbReference type="EMBL" id="KAL0954454.1"/>
    </source>
</evidence>
<keyword evidence="4" id="KW-1185">Reference proteome</keyword>
<keyword evidence="2" id="KW-0812">Transmembrane</keyword>
<feature type="transmembrane region" description="Helical" evidence="2">
    <location>
        <begin position="220"/>
        <end position="243"/>
    </location>
</feature>
<keyword evidence="2" id="KW-1133">Transmembrane helix</keyword>
<feature type="transmembrane region" description="Helical" evidence="2">
    <location>
        <begin position="128"/>
        <end position="151"/>
    </location>
</feature>
<proteinExistence type="predicted"/>
<feature type="compositionally biased region" description="Basic and acidic residues" evidence="1">
    <location>
        <begin position="311"/>
        <end position="321"/>
    </location>
</feature>
<dbReference type="Proteomes" id="UP001556367">
    <property type="component" value="Unassembled WGS sequence"/>
</dbReference>
<gene>
    <name evidence="3" type="ORF">HGRIS_003430</name>
</gene>
<name>A0ABR3JFF0_9AGAR</name>
<reference evidence="4" key="1">
    <citation type="submission" date="2024-06" db="EMBL/GenBank/DDBJ databases">
        <title>Multi-omics analyses provide insights into the biosynthesis of the anticancer antibiotic pleurotin in Hohenbuehelia grisea.</title>
        <authorList>
            <person name="Weaver J.A."/>
            <person name="Alberti F."/>
        </authorList>
    </citation>
    <scope>NUCLEOTIDE SEQUENCE [LARGE SCALE GENOMIC DNA]</scope>
    <source>
        <strain evidence="4">T-177</strain>
    </source>
</reference>
<evidence type="ECO:0000256" key="2">
    <source>
        <dbReference type="SAM" id="Phobius"/>
    </source>
</evidence>
<feature type="transmembrane region" description="Helical" evidence="2">
    <location>
        <begin position="53"/>
        <end position="73"/>
    </location>
</feature>